<comment type="caution">
    <text evidence="2">The sequence shown here is derived from an EMBL/GenBank/DDBJ whole genome shotgun (WGS) entry which is preliminary data.</text>
</comment>
<evidence type="ECO:0000256" key="1">
    <source>
        <dbReference type="SAM" id="Phobius"/>
    </source>
</evidence>
<proteinExistence type="predicted"/>
<protein>
    <submittedName>
        <fullName evidence="2">Uncharacterized protein</fullName>
    </submittedName>
</protein>
<keyword evidence="1" id="KW-0472">Membrane</keyword>
<name>A0ABX1JAD0_9PSEU</name>
<evidence type="ECO:0000313" key="2">
    <source>
        <dbReference type="EMBL" id="NKQ56639.1"/>
    </source>
</evidence>
<keyword evidence="3" id="KW-1185">Reference proteome</keyword>
<keyword evidence="1" id="KW-0812">Transmembrane</keyword>
<feature type="transmembrane region" description="Helical" evidence="1">
    <location>
        <begin position="60"/>
        <end position="80"/>
    </location>
</feature>
<feature type="transmembrane region" description="Helical" evidence="1">
    <location>
        <begin position="34"/>
        <end position="53"/>
    </location>
</feature>
<keyword evidence="1" id="KW-1133">Transmembrane helix</keyword>
<gene>
    <name evidence="2" type="ORF">HFP15_27560</name>
</gene>
<evidence type="ECO:0000313" key="3">
    <source>
        <dbReference type="Proteomes" id="UP000715441"/>
    </source>
</evidence>
<sequence>MLGLALAGALGYLPVRVFIDVGITDLPGKALLMLGLYLGAALLLLIGALVTLLRIVTGAVVLSLGGLAAVGAVLAEPLLFYPHLIGEFFKAMFSFAETDAFVRVSAAVGGPLVFVLSVLPATFRYLRYRPDPQGW</sequence>
<organism evidence="2 3">
    <name type="scientific">Amycolatopsis acididurans</name>
    <dbReference type="NCBI Taxonomy" id="2724524"/>
    <lineage>
        <taxon>Bacteria</taxon>
        <taxon>Bacillati</taxon>
        <taxon>Actinomycetota</taxon>
        <taxon>Actinomycetes</taxon>
        <taxon>Pseudonocardiales</taxon>
        <taxon>Pseudonocardiaceae</taxon>
        <taxon>Amycolatopsis</taxon>
    </lineage>
</organism>
<dbReference type="EMBL" id="JAAXLS010000025">
    <property type="protein sequence ID" value="NKQ56639.1"/>
    <property type="molecule type" value="Genomic_DNA"/>
</dbReference>
<reference evidence="2 3" key="1">
    <citation type="submission" date="2020-04" db="EMBL/GenBank/DDBJ databases">
        <title>Novel species.</title>
        <authorList>
            <person name="Teo W.F.A."/>
            <person name="Lipun K."/>
            <person name="Srisuk N."/>
            <person name="Duangmal K."/>
        </authorList>
    </citation>
    <scope>NUCLEOTIDE SEQUENCE [LARGE SCALE GENOMIC DNA]</scope>
    <source>
        <strain evidence="2 3">K13G38</strain>
    </source>
</reference>
<accession>A0ABX1JAD0</accession>
<feature type="transmembrane region" description="Helical" evidence="1">
    <location>
        <begin position="100"/>
        <end position="119"/>
    </location>
</feature>
<dbReference type="Proteomes" id="UP000715441">
    <property type="component" value="Unassembled WGS sequence"/>
</dbReference>